<evidence type="ECO:0000313" key="2">
    <source>
        <dbReference type="Proteomes" id="UP000321570"/>
    </source>
</evidence>
<dbReference type="AlphaFoldDB" id="A0A564YBC2"/>
<dbReference type="Proteomes" id="UP000321570">
    <property type="component" value="Unassembled WGS sequence"/>
</dbReference>
<protein>
    <submittedName>
        <fullName evidence="1">Uncharacterized protein</fullName>
    </submittedName>
</protein>
<gene>
    <name evidence="1" type="ORF">WMSIL1_LOCUS4361</name>
</gene>
<organism evidence="1 2">
    <name type="scientific">Hymenolepis diminuta</name>
    <name type="common">Rat tapeworm</name>
    <dbReference type="NCBI Taxonomy" id="6216"/>
    <lineage>
        <taxon>Eukaryota</taxon>
        <taxon>Metazoa</taxon>
        <taxon>Spiralia</taxon>
        <taxon>Lophotrochozoa</taxon>
        <taxon>Platyhelminthes</taxon>
        <taxon>Cestoda</taxon>
        <taxon>Eucestoda</taxon>
        <taxon>Cyclophyllidea</taxon>
        <taxon>Hymenolepididae</taxon>
        <taxon>Hymenolepis</taxon>
    </lineage>
</organism>
<name>A0A564YBC2_HYMDI</name>
<sequence>MEPYSQVSNYIWISSFSMVNSACWRVRLYKAGKIASSTYFQFLSSNVLEGLQYLNSLYHNPSSPRSVPTFPILNSIPTLSNLLQSFHVVFPTHRDSTELF</sequence>
<reference evidence="1 2" key="1">
    <citation type="submission" date="2019-07" db="EMBL/GenBank/DDBJ databases">
        <authorList>
            <person name="Jastrzebski P J."/>
            <person name="Paukszto L."/>
            <person name="Jastrzebski P J."/>
        </authorList>
    </citation>
    <scope>NUCLEOTIDE SEQUENCE [LARGE SCALE GENOMIC DNA]</scope>
    <source>
        <strain evidence="1 2">WMS-il1</strain>
    </source>
</reference>
<evidence type="ECO:0000313" key="1">
    <source>
        <dbReference type="EMBL" id="VUZ43824.1"/>
    </source>
</evidence>
<keyword evidence="2" id="KW-1185">Reference proteome</keyword>
<dbReference type="EMBL" id="CABIJS010000122">
    <property type="protein sequence ID" value="VUZ43824.1"/>
    <property type="molecule type" value="Genomic_DNA"/>
</dbReference>
<proteinExistence type="predicted"/>
<accession>A0A564YBC2</accession>